<evidence type="ECO:0000313" key="2">
    <source>
        <dbReference type="EMBL" id="GBF04745.1"/>
    </source>
</evidence>
<protein>
    <submittedName>
        <fullName evidence="2">Uncharacterized protein</fullName>
    </submittedName>
</protein>
<keyword evidence="1" id="KW-0472">Membrane</keyword>
<dbReference type="Proteomes" id="UP000236569">
    <property type="component" value="Unassembled WGS sequence"/>
</dbReference>
<reference evidence="3" key="1">
    <citation type="submission" date="2018-01" db="EMBL/GenBank/DDBJ databases">
        <title>Draft Genome Sequence of the Radioresistant Bacterium Deinococcus aerius TR0125, Isolated from the Higher Atmosphere above Japan.</title>
        <authorList>
            <person name="Satoh K."/>
            <person name="Arai H."/>
            <person name="Sanzen T."/>
            <person name="Kawaguchi Y."/>
            <person name="Hayashi H."/>
            <person name="Yokobori S."/>
            <person name="Yamagishi A."/>
            <person name="Oono Y."/>
            <person name="Narumi I."/>
        </authorList>
    </citation>
    <scope>NUCLEOTIDE SEQUENCE [LARGE SCALE GENOMIC DNA]</scope>
    <source>
        <strain evidence="3">TR0125</strain>
    </source>
</reference>
<organism evidence="2 3">
    <name type="scientific">Deinococcus aerius</name>
    <dbReference type="NCBI Taxonomy" id="200253"/>
    <lineage>
        <taxon>Bacteria</taxon>
        <taxon>Thermotogati</taxon>
        <taxon>Deinococcota</taxon>
        <taxon>Deinococci</taxon>
        <taxon>Deinococcales</taxon>
        <taxon>Deinococcaceae</taxon>
        <taxon>Deinococcus</taxon>
    </lineage>
</organism>
<dbReference type="EMBL" id="BFAG01000002">
    <property type="protein sequence ID" value="GBF04745.1"/>
    <property type="molecule type" value="Genomic_DNA"/>
</dbReference>
<feature type="transmembrane region" description="Helical" evidence="1">
    <location>
        <begin position="15"/>
        <end position="34"/>
    </location>
</feature>
<feature type="transmembrane region" description="Helical" evidence="1">
    <location>
        <begin position="84"/>
        <end position="104"/>
    </location>
</feature>
<proteinExistence type="predicted"/>
<comment type="caution">
    <text evidence="2">The sequence shown here is derived from an EMBL/GenBank/DDBJ whole genome shotgun (WGS) entry which is preliminary data.</text>
</comment>
<keyword evidence="1" id="KW-1133">Transmembrane helix</keyword>
<accession>A0A2I9DW31</accession>
<evidence type="ECO:0000256" key="1">
    <source>
        <dbReference type="SAM" id="Phobius"/>
    </source>
</evidence>
<evidence type="ECO:0000313" key="3">
    <source>
        <dbReference type="Proteomes" id="UP000236569"/>
    </source>
</evidence>
<feature type="transmembrane region" description="Helical" evidence="1">
    <location>
        <begin position="46"/>
        <end position="63"/>
    </location>
</feature>
<keyword evidence="3" id="KW-1185">Reference proteome</keyword>
<name>A0A2I9DW31_9DEIO</name>
<gene>
    <name evidence="2" type="ORF">DAERI_020342</name>
</gene>
<dbReference type="AlphaFoldDB" id="A0A2I9DW31"/>
<keyword evidence="1" id="KW-0812">Transmembrane</keyword>
<sequence>MLHLLLGSLRKDARLLRWLATILPPALLLGFTLQVGRRAPPDAAKVWSSLLATLLWAVLFLLARRFGPAFDTRTGTQLLGTLRVVLLLLFVMQLVLLLGTLFPFA</sequence>